<feature type="transmembrane region" description="Helical" evidence="6">
    <location>
        <begin position="281"/>
        <end position="301"/>
    </location>
</feature>
<dbReference type="PANTHER" id="PTHR23513:SF18">
    <property type="entry name" value="INTEGRAL MEMBRANE PROTEIN"/>
    <property type="match status" value="1"/>
</dbReference>
<feature type="transmembrane region" description="Helical" evidence="6">
    <location>
        <begin position="249"/>
        <end position="269"/>
    </location>
</feature>
<feature type="transmembrane region" description="Helical" evidence="6">
    <location>
        <begin position="43"/>
        <end position="66"/>
    </location>
</feature>
<name>A0ABV8L582_9NOCA</name>
<reference evidence="9" key="1">
    <citation type="journal article" date="2019" name="Int. J. Syst. Evol. Microbiol.">
        <title>The Global Catalogue of Microorganisms (GCM) 10K type strain sequencing project: providing services to taxonomists for standard genome sequencing and annotation.</title>
        <authorList>
            <consortium name="The Broad Institute Genomics Platform"/>
            <consortium name="The Broad Institute Genome Sequencing Center for Infectious Disease"/>
            <person name="Wu L."/>
            <person name="Ma J."/>
        </authorList>
    </citation>
    <scope>NUCLEOTIDE SEQUENCE [LARGE SCALE GENOMIC DNA]</scope>
    <source>
        <strain evidence="9">CGMCC 4.7204</strain>
    </source>
</reference>
<feature type="transmembrane region" description="Helical" evidence="6">
    <location>
        <begin position="347"/>
        <end position="369"/>
    </location>
</feature>
<keyword evidence="2" id="KW-1003">Cell membrane</keyword>
<feature type="transmembrane region" description="Helical" evidence="6">
    <location>
        <begin position="78"/>
        <end position="96"/>
    </location>
</feature>
<keyword evidence="4 6" id="KW-1133">Transmembrane helix</keyword>
<evidence type="ECO:0000256" key="5">
    <source>
        <dbReference type="ARBA" id="ARBA00023136"/>
    </source>
</evidence>
<dbReference type="SUPFAM" id="SSF103473">
    <property type="entry name" value="MFS general substrate transporter"/>
    <property type="match status" value="1"/>
</dbReference>
<feature type="transmembrane region" description="Helical" evidence="6">
    <location>
        <begin position="102"/>
        <end position="125"/>
    </location>
</feature>
<dbReference type="InterPro" id="IPR011701">
    <property type="entry name" value="MFS"/>
</dbReference>
<evidence type="ECO:0000259" key="7">
    <source>
        <dbReference type="PROSITE" id="PS50850"/>
    </source>
</evidence>
<feature type="transmembrane region" description="Helical" evidence="6">
    <location>
        <begin position="12"/>
        <end position="37"/>
    </location>
</feature>
<evidence type="ECO:0000256" key="4">
    <source>
        <dbReference type="ARBA" id="ARBA00022989"/>
    </source>
</evidence>
<accession>A0ABV8L582</accession>
<sequence length="452" mass="47452">MSTSLFAHRDYRLLFTAQVAALFGTGLTTVALGLLAYELAGGNAAIVLGTALTLKMVAYVTVAPIAGAYAGLLPRRQFLMALNGIRGAIVLALPFVDQIWQIYVLITLLQIASAAYTPTYQAVLPDILPDERDYTKALSAAQLAATMETLLSPMLAALALSVISFHWLFVGTGIGFVISIGLVMGARVPDAVVGDGKIGERLAAGLRLFAATPRLRGLLGLNLVVAAAGSVVMVNTVNYARDVLGGDQSGVAMLLAANGFGTMLVALTLPRILDRRGERPVMLTGAAVLVTGLAAAIALSTAPTGQWSWAAALTTWAVIGAGTGLVLTPTGRVLRRSARAEDRPALFAAQFSLSHLAWLVTYPITGWLATMAGFTTTWVTLAVIAAVGTTAALRLWPSDDPAEITHVHELGTTDPAILSDAVEIAPGRFQHTHTYVIDRNHPRWPSGVPAMA</sequence>
<dbReference type="Proteomes" id="UP001595767">
    <property type="component" value="Unassembled WGS sequence"/>
</dbReference>
<evidence type="ECO:0000256" key="6">
    <source>
        <dbReference type="SAM" id="Phobius"/>
    </source>
</evidence>
<organism evidence="8 9">
    <name type="scientific">Nocardia rhizosphaerae</name>
    <dbReference type="NCBI Taxonomy" id="1691571"/>
    <lineage>
        <taxon>Bacteria</taxon>
        <taxon>Bacillati</taxon>
        <taxon>Actinomycetota</taxon>
        <taxon>Actinomycetes</taxon>
        <taxon>Mycobacteriales</taxon>
        <taxon>Nocardiaceae</taxon>
        <taxon>Nocardia</taxon>
    </lineage>
</organism>
<comment type="caution">
    <text evidence="8">The sequence shown here is derived from an EMBL/GenBank/DDBJ whole genome shotgun (WGS) entry which is preliminary data.</text>
</comment>
<dbReference type="PANTHER" id="PTHR23513">
    <property type="entry name" value="INTEGRAL MEMBRANE EFFLUX PROTEIN-RELATED"/>
    <property type="match status" value="1"/>
</dbReference>
<evidence type="ECO:0000256" key="3">
    <source>
        <dbReference type="ARBA" id="ARBA00022692"/>
    </source>
</evidence>
<dbReference type="InterPro" id="IPR036259">
    <property type="entry name" value="MFS_trans_sf"/>
</dbReference>
<dbReference type="CDD" id="cd06173">
    <property type="entry name" value="MFS_MefA_like"/>
    <property type="match status" value="1"/>
</dbReference>
<feature type="transmembrane region" description="Helical" evidence="6">
    <location>
        <begin position="217"/>
        <end position="237"/>
    </location>
</feature>
<evidence type="ECO:0000256" key="1">
    <source>
        <dbReference type="ARBA" id="ARBA00004651"/>
    </source>
</evidence>
<proteinExistence type="predicted"/>
<dbReference type="Gene3D" id="1.20.1250.20">
    <property type="entry name" value="MFS general substrate transporter like domains"/>
    <property type="match status" value="2"/>
</dbReference>
<gene>
    <name evidence="8" type="ORF">ACFOW8_14030</name>
</gene>
<feature type="domain" description="Major facilitator superfamily (MFS) profile" evidence="7">
    <location>
        <begin position="1"/>
        <end position="400"/>
    </location>
</feature>
<evidence type="ECO:0000313" key="8">
    <source>
        <dbReference type="EMBL" id="MFC4126049.1"/>
    </source>
</evidence>
<feature type="transmembrane region" description="Helical" evidence="6">
    <location>
        <begin position="307"/>
        <end position="327"/>
    </location>
</feature>
<keyword evidence="9" id="KW-1185">Reference proteome</keyword>
<keyword evidence="5 6" id="KW-0472">Membrane</keyword>
<dbReference type="EMBL" id="JBHSBA010000006">
    <property type="protein sequence ID" value="MFC4126049.1"/>
    <property type="molecule type" value="Genomic_DNA"/>
</dbReference>
<evidence type="ECO:0000256" key="2">
    <source>
        <dbReference type="ARBA" id="ARBA00022475"/>
    </source>
</evidence>
<comment type="subcellular location">
    <subcellularLocation>
        <location evidence="1">Cell membrane</location>
        <topology evidence="1">Multi-pass membrane protein</topology>
    </subcellularLocation>
</comment>
<dbReference type="InterPro" id="IPR020846">
    <property type="entry name" value="MFS_dom"/>
</dbReference>
<feature type="transmembrane region" description="Helical" evidence="6">
    <location>
        <begin position="165"/>
        <end position="184"/>
    </location>
</feature>
<protein>
    <submittedName>
        <fullName evidence="8">MFS transporter</fullName>
    </submittedName>
</protein>
<evidence type="ECO:0000313" key="9">
    <source>
        <dbReference type="Proteomes" id="UP001595767"/>
    </source>
</evidence>
<dbReference type="RefSeq" id="WP_378551028.1">
    <property type="nucleotide sequence ID" value="NZ_JBHSBA010000006.1"/>
</dbReference>
<dbReference type="PROSITE" id="PS50850">
    <property type="entry name" value="MFS"/>
    <property type="match status" value="1"/>
</dbReference>
<dbReference type="Pfam" id="PF07690">
    <property type="entry name" value="MFS_1"/>
    <property type="match status" value="1"/>
</dbReference>
<feature type="transmembrane region" description="Helical" evidence="6">
    <location>
        <begin position="375"/>
        <end position="396"/>
    </location>
</feature>
<keyword evidence="3 6" id="KW-0812">Transmembrane</keyword>